<dbReference type="Pfam" id="PF03060">
    <property type="entry name" value="NMO"/>
    <property type="match status" value="1"/>
</dbReference>
<evidence type="ECO:0000256" key="2">
    <source>
        <dbReference type="ARBA" id="ARBA00022643"/>
    </source>
</evidence>
<dbReference type="PANTHER" id="PTHR32332">
    <property type="entry name" value="2-NITROPROPANE DIOXYGENASE"/>
    <property type="match status" value="1"/>
</dbReference>
<accession>A0A418X8P2</accession>
<comment type="caution">
    <text evidence="5">The sequence shown here is derived from an EMBL/GenBank/DDBJ whole genome shotgun (WGS) entry which is preliminary data.</text>
</comment>
<dbReference type="InterPro" id="IPR013785">
    <property type="entry name" value="Aldolase_TIM"/>
</dbReference>
<keyword evidence="2" id="KW-0288">FMN</keyword>
<name>A0A418X8P2_9PSED</name>
<dbReference type="InterPro" id="IPR004136">
    <property type="entry name" value="NMO"/>
</dbReference>
<keyword evidence="5" id="KW-0503">Monooxygenase</keyword>
<evidence type="ECO:0000256" key="1">
    <source>
        <dbReference type="ARBA" id="ARBA00022630"/>
    </source>
</evidence>
<dbReference type="Gene3D" id="3.20.20.70">
    <property type="entry name" value="Aldolase class I"/>
    <property type="match status" value="1"/>
</dbReference>
<dbReference type="AlphaFoldDB" id="A0A418X8P2"/>
<dbReference type="InterPro" id="IPR046273">
    <property type="entry name" value="DUF6306"/>
</dbReference>
<dbReference type="RefSeq" id="WP_119956654.1">
    <property type="nucleotide sequence ID" value="NZ_QYUR01000008.1"/>
</dbReference>
<keyword evidence="3" id="KW-0560">Oxidoreductase</keyword>
<dbReference type="EMBL" id="QYUR01000008">
    <property type="protein sequence ID" value="RJG08855.1"/>
    <property type="molecule type" value="Genomic_DNA"/>
</dbReference>
<feature type="domain" description="DUF6306" evidence="4">
    <location>
        <begin position="353"/>
        <end position="474"/>
    </location>
</feature>
<dbReference type="Pfam" id="PF19825">
    <property type="entry name" value="DUF6306"/>
    <property type="match status" value="1"/>
</dbReference>
<evidence type="ECO:0000256" key="3">
    <source>
        <dbReference type="ARBA" id="ARBA00023002"/>
    </source>
</evidence>
<gene>
    <name evidence="5" type="ORF">D3879_23660</name>
</gene>
<proteinExistence type="predicted"/>
<evidence type="ECO:0000313" key="5">
    <source>
        <dbReference type="EMBL" id="RJG08855.1"/>
    </source>
</evidence>
<keyword evidence="6" id="KW-1185">Reference proteome</keyword>
<dbReference type="OrthoDB" id="9778912at2"/>
<reference evidence="5 6" key="1">
    <citation type="submission" date="2018-09" db="EMBL/GenBank/DDBJ databases">
        <authorList>
            <person name="Zhu H."/>
        </authorList>
    </citation>
    <scope>NUCLEOTIDE SEQUENCE [LARGE SCALE GENOMIC DNA]</scope>
    <source>
        <strain evidence="5 6">K1S02-6</strain>
    </source>
</reference>
<dbReference type="SUPFAM" id="SSF51412">
    <property type="entry name" value="Inosine monophosphate dehydrogenase (IMPDH)"/>
    <property type="match status" value="1"/>
</dbReference>
<sequence length="485" mass="52243">MTHPAFHTPLIDLLDCDLPIIAAGMGGVARHELAAAVSNAGGFGCLGMVREPAERIRAEVEAYRRLSDRPFAVNLIPAATEPRLLEAQVRTCLQLQVPTMALFWDVDVALIRRLKAAGILLLQQIGNRAHAEEALLAGADILIAQGYEAGGHLWGTTGSFALLPEIVAMSTVPVVACGGIASGAALVAALALGAQGVSCGSAFLTTHEANAHDYHKRQLLQASACETVVSERFFRNWPMSAPVRVLPNAVTRGQHDALYATRSSPIIGEQDGMPIHLFSTDSPLRDARGELADMPIYAGQSCGQIQQVCSAAERVAQLMDQARDTLERLSCTRPEGPTTPSAPDYKQSATPTLVEALNELLSAERAGARVAAASLKETGNSRQRTLLSRIHQGEADSCRRLRHCLEHLGAEPTRELGAFHGKAMAINDLEERLAFIDKGQRWVIRKITELLADTLDVKVRHELEEVLKTHKLNSDELASGTGNIQ</sequence>
<keyword evidence="1" id="KW-0285">Flavoprotein</keyword>
<dbReference type="PANTHER" id="PTHR32332:SF20">
    <property type="entry name" value="2-NITROPROPANE DIOXYGENASE-LIKE PROTEIN"/>
    <property type="match status" value="1"/>
</dbReference>
<protein>
    <submittedName>
        <fullName evidence="5">Nitronate monooxygenase</fullName>
    </submittedName>
</protein>
<evidence type="ECO:0000259" key="4">
    <source>
        <dbReference type="Pfam" id="PF19825"/>
    </source>
</evidence>
<dbReference type="Proteomes" id="UP000284021">
    <property type="component" value="Unassembled WGS sequence"/>
</dbReference>
<dbReference type="GO" id="GO:0018580">
    <property type="term" value="F:nitronate monooxygenase activity"/>
    <property type="evidence" value="ECO:0007669"/>
    <property type="project" value="InterPro"/>
</dbReference>
<dbReference type="CDD" id="cd04730">
    <property type="entry name" value="NPD_like"/>
    <property type="match status" value="1"/>
</dbReference>
<evidence type="ECO:0000313" key="6">
    <source>
        <dbReference type="Proteomes" id="UP000284021"/>
    </source>
</evidence>
<organism evidence="5 6">
    <name type="scientific">Pseudomonas cavernicola</name>
    <dbReference type="NCBI Taxonomy" id="2320866"/>
    <lineage>
        <taxon>Bacteria</taxon>
        <taxon>Pseudomonadati</taxon>
        <taxon>Pseudomonadota</taxon>
        <taxon>Gammaproteobacteria</taxon>
        <taxon>Pseudomonadales</taxon>
        <taxon>Pseudomonadaceae</taxon>
        <taxon>Pseudomonas</taxon>
    </lineage>
</organism>